<dbReference type="EMBL" id="JACCCF010000001">
    <property type="protein sequence ID" value="NYE40674.1"/>
    <property type="molecule type" value="Genomic_DNA"/>
</dbReference>
<evidence type="ECO:0000313" key="1">
    <source>
        <dbReference type="EMBL" id="NYE40674.1"/>
    </source>
</evidence>
<gene>
    <name evidence="1" type="ORF">HEB29_001685</name>
</gene>
<dbReference type="Proteomes" id="UP000530403">
    <property type="component" value="Unassembled WGS sequence"/>
</dbReference>
<dbReference type="AlphaFoldDB" id="A0A7Y9HB55"/>
<organism evidence="1 2">
    <name type="scientific">Streptomyces fulvorobeus</name>
    <dbReference type="NCBI Taxonomy" id="284028"/>
    <lineage>
        <taxon>Bacteria</taxon>
        <taxon>Bacillati</taxon>
        <taxon>Actinomycetota</taxon>
        <taxon>Actinomycetes</taxon>
        <taxon>Kitasatosporales</taxon>
        <taxon>Streptomycetaceae</taxon>
        <taxon>Streptomyces</taxon>
    </lineage>
</organism>
<protein>
    <submittedName>
        <fullName evidence="1">Uncharacterized protein</fullName>
    </submittedName>
</protein>
<evidence type="ECO:0000313" key="2">
    <source>
        <dbReference type="Proteomes" id="UP000530403"/>
    </source>
</evidence>
<name>A0A7Y9HB55_9ACTN</name>
<accession>A0A7Y9HB55</accession>
<sequence>MTIKVYEVDRYGGTRIVRPEAEVVPLETAEPSSAYPACKCDECTRPS</sequence>
<comment type="caution">
    <text evidence="1">The sequence shown here is derived from an EMBL/GenBank/DDBJ whole genome shotgun (WGS) entry which is preliminary data.</text>
</comment>
<reference evidence="1 2" key="1">
    <citation type="submission" date="2020-07" db="EMBL/GenBank/DDBJ databases">
        <title>Sequencing the genomes of 1000 actinobacteria strains.</title>
        <authorList>
            <person name="Klenk H.-P."/>
        </authorList>
    </citation>
    <scope>NUCLEOTIDE SEQUENCE [LARGE SCALE GENOMIC DNA]</scope>
    <source>
        <strain evidence="1 2">DSM 41455</strain>
    </source>
</reference>
<proteinExistence type="predicted"/>